<feature type="transmembrane region" description="Helical" evidence="1">
    <location>
        <begin position="12"/>
        <end position="34"/>
    </location>
</feature>
<keyword evidence="1" id="KW-0812">Transmembrane</keyword>
<evidence type="ECO:0000313" key="3">
    <source>
        <dbReference type="Proteomes" id="UP001501570"/>
    </source>
</evidence>
<comment type="caution">
    <text evidence="2">The sequence shown here is derived from an EMBL/GenBank/DDBJ whole genome shotgun (WGS) entry which is preliminary data.</text>
</comment>
<sequence length="56" mass="5811">MGRGIGFRELLMVAVLATAGLLLAAVAVLSPWYAAPPSTRTPIVTVIHPGGVADRR</sequence>
<protein>
    <submittedName>
        <fullName evidence="2">Uncharacterized protein</fullName>
    </submittedName>
</protein>
<evidence type="ECO:0000256" key="1">
    <source>
        <dbReference type="SAM" id="Phobius"/>
    </source>
</evidence>
<gene>
    <name evidence="2" type="ORF">GCM10023322_23280</name>
</gene>
<reference evidence="3" key="1">
    <citation type="journal article" date="2019" name="Int. J. Syst. Evol. Microbiol.">
        <title>The Global Catalogue of Microorganisms (GCM) 10K type strain sequencing project: providing services to taxonomists for standard genome sequencing and annotation.</title>
        <authorList>
            <consortium name="The Broad Institute Genomics Platform"/>
            <consortium name="The Broad Institute Genome Sequencing Center for Infectious Disease"/>
            <person name="Wu L."/>
            <person name="Ma J."/>
        </authorList>
    </citation>
    <scope>NUCLEOTIDE SEQUENCE [LARGE SCALE GENOMIC DNA]</scope>
    <source>
        <strain evidence="3">JCM 18304</strain>
    </source>
</reference>
<keyword evidence="1" id="KW-0472">Membrane</keyword>
<accession>A0ABP9RRI5</accession>
<dbReference type="EMBL" id="BAABJQ010000005">
    <property type="protein sequence ID" value="GAA5183605.1"/>
    <property type="molecule type" value="Genomic_DNA"/>
</dbReference>
<keyword evidence="3" id="KW-1185">Reference proteome</keyword>
<evidence type="ECO:0000313" key="2">
    <source>
        <dbReference type="EMBL" id="GAA5183605.1"/>
    </source>
</evidence>
<dbReference type="Proteomes" id="UP001501570">
    <property type="component" value="Unassembled WGS sequence"/>
</dbReference>
<organism evidence="2 3">
    <name type="scientific">Rugosimonospora acidiphila</name>
    <dbReference type="NCBI Taxonomy" id="556531"/>
    <lineage>
        <taxon>Bacteria</taxon>
        <taxon>Bacillati</taxon>
        <taxon>Actinomycetota</taxon>
        <taxon>Actinomycetes</taxon>
        <taxon>Micromonosporales</taxon>
        <taxon>Micromonosporaceae</taxon>
        <taxon>Rugosimonospora</taxon>
    </lineage>
</organism>
<keyword evidence="1" id="KW-1133">Transmembrane helix</keyword>
<dbReference type="RefSeq" id="WP_345628778.1">
    <property type="nucleotide sequence ID" value="NZ_BAABJQ010000005.1"/>
</dbReference>
<name>A0ABP9RRI5_9ACTN</name>
<proteinExistence type="predicted"/>